<dbReference type="InterPro" id="IPR011009">
    <property type="entry name" value="Kinase-like_dom_sf"/>
</dbReference>
<keyword evidence="11" id="KW-1185">Reference proteome</keyword>
<dbReference type="InterPro" id="IPR008271">
    <property type="entry name" value="Ser/Thr_kinase_AS"/>
</dbReference>
<dbReference type="GO" id="GO:0005524">
    <property type="term" value="F:ATP binding"/>
    <property type="evidence" value="ECO:0007669"/>
    <property type="project" value="UniProtKB-KW"/>
</dbReference>
<feature type="compositionally biased region" description="Low complexity" evidence="7">
    <location>
        <begin position="167"/>
        <end position="180"/>
    </location>
</feature>
<accession>U4L164</accession>
<evidence type="ECO:0000256" key="7">
    <source>
        <dbReference type="SAM" id="MobiDB-lite"/>
    </source>
</evidence>
<evidence type="ECO:0000313" key="11">
    <source>
        <dbReference type="Proteomes" id="UP000018144"/>
    </source>
</evidence>
<dbReference type="FunFam" id="1.10.510.10:FF:000048">
    <property type="entry name" value="Protein kinase C"/>
    <property type="match status" value="1"/>
</dbReference>
<dbReference type="Pfam" id="PF00069">
    <property type="entry name" value="Pkinase"/>
    <property type="match status" value="1"/>
</dbReference>
<feature type="region of interest" description="Disordered" evidence="7">
    <location>
        <begin position="163"/>
        <end position="206"/>
    </location>
</feature>
<protein>
    <submittedName>
        <fullName evidence="10">Similar to Serine/threonine-protein kinase psk1 acc. no. Q12706</fullName>
    </submittedName>
</protein>
<dbReference type="Gene3D" id="3.30.200.20">
    <property type="entry name" value="Phosphorylase Kinase, domain 1"/>
    <property type="match status" value="1"/>
</dbReference>
<proteinExistence type="predicted"/>
<dbReference type="Proteomes" id="UP000018144">
    <property type="component" value="Unassembled WGS sequence"/>
</dbReference>
<dbReference type="PANTHER" id="PTHR24351">
    <property type="entry name" value="RIBOSOMAL PROTEIN S6 KINASE"/>
    <property type="match status" value="1"/>
</dbReference>
<sequence length="603" mass="65820">MSFSLKKQAPSKLDQGEWPTLGGKPSPSMKPTMGPKAVAPTTSTLPVGAPAPRAQIGTAKGGLAMLLANSRPSSRAPSDAGDLAAERATETASATASPRGRKKKSKNKATRGANVNTSGLEKPDFLMPRTVKSRPSIGSLADAAEPTEGSDYTWSFVKRDVERKQTSSSSPSQSSLSSLLNQPHPGDLLTISATDTPASSEAGDDEELVAYEVAIDEDYISKDIESRNTSRTASPSRHRKKVTCDDFEPVKCLGKGAYGTVLLVRHKATGRLFAQKQLKKASIVVHKRAVEQTKTERAILESVRHPNVVKLFYAFQDQDMLYLILEYAEGGELFHHLANERMFAEDTVAYYIAQLVLALSHLHLNVGVVYRDLKPENCLLDGNGQLLLTDFGLSKVSSSESRCCSLLGTPGYMAPEILADNGNEYGVEVDWWGVGILTYELLTGNVPYDGSSPEKVKKKIQTGKLILPFYLSTDAKDFINRLLKKEPNKRLGYNLAKDLPIIKAHRFFRKINWKKLEARELQAPIQPLVTDPLLAENFSTEFTDLPMRGSLLGAMGDKGMGAPAVGIPMKKKETEAAENPFGGFSFVNASLLEKSFLEDRGDW</sequence>
<dbReference type="SMART" id="SM00220">
    <property type="entry name" value="S_TKc"/>
    <property type="match status" value="1"/>
</dbReference>
<dbReference type="InterPro" id="IPR000961">
    <property type="entry name" value="AGC-kinase_C"/>
</dbReference>
<gene>
    <name evidence="10" type="ORF">PCON_05401</name>
</gene>
<dbReference type="PROSITE" id="PS50011">
    <property type="entry name" value="PROTEIN_KINASE_DOM"/>
    <property type="match status" value="1"/>
</dbReference>
<name>U4L164_PYROM</name>
<organism evidence="10 11">
    <name type="scientific">Pyronema omphalodes (strain CBS 100304)</name>
    <name type="common">Pyronema confluens</name>
    <dbReference type="NCBI Taxonomy" id="1076935"/>
    <lineage>
        <taxon>Eukaryota</taxon>
        <taxon>Fungi</taxon>
        <taxon>Dikarya</taxon>
        <taxon>Ascomycota</taxon>
        <taxon>Pezizomycotina</taxon>
        <taxon>Pezizomycetes</taxon>
        <taxon>Pezizales</taxon>
        <taxon>Pyronemataceae</taxon>
        <taxon>Pyronema</taxon>
    </lineage>
</organism>
<keyword evidence="6" id="KW-0067">ATP-binding</keyword>
<feature type="domain" description="Protein kinase" evidence="8">
    <location>
        <begin position="247"/>
        <end position="508"/>
    </location>
</feature>
<evidence type="ECO:0000313" key="10">
    <source>
        <dbReference type="EMBL" id="CCX05814.1"/>
    </source>
</evidence>
<dbReference type="CDD" id="cd05123">
    <property type="entry name" value="STKc_AGC"/>
    <property type="match status" value="1"/>
</dbReference>
<dbReference type="PROSITE" id="PS51285">
    <property type="entry name" value="AGC_KINASE_CTER"/>
    <property type="match status" value="1"/>
</dbReference>
<reference evidence="10 11" key="1">
    <citation type="journal article" date="2013" name="PLoS Genet.">
        <title>The genome and development-dependent transcriptomes of Pyronema confluens: a window into fungal evolution.</title>
        <authorList>
            <person name="Traeger S."/>
            <person name="Altegoer F."/>
            <person name="Freitag M."/>
            <person name="Gabaldon T."/>
            <person name="Kempken F."/>
            <person name="Kumar A."/>
            <person name="Marcet-Houben M."/>
            <person name="Poggeler S."/>
            <person name="Stajich J.E."/>
            <person name="Nowrousian M."/>
        </authorList>
    </citation>
    <scope>NUCLEOTIDE SEQUENCE [LARGE SCALE GENOMIC DNA]</scope>
    <source>
        <strain evidence="11">CBS 100304</strain>
        <tissue evidence="10">Vegetative mycelium</tissue>
    </source>
</reference>
<keyword evidence="3" id="KW-0808">Transferase</keyword>
<dbReference type="AlphaFoldDB" id="U4L164"/>
<keyword evidence="4" id="KW-0547">Nucleotide-binding</keyword>
<dbReference type="GO" id="GO:0004674">
    <property type="term" value="F:protein serine/threonine kinase activity"/>
    <property type="evidence" value="ECO:0007669"/>
    <property type="project" value="UniProtKB-KW"/>
</dbReference>
<dbReference type="Gene3D" id="1.10.510.10">
    <property type="entry name" value="Transferase(Phosphotransferase) domain 1"/>
    <property type="match status" value="1"/>
</dbReference>
<keyword evidence="5 10" id="KW-0418">Kinase</keyword>
<dbReference type="STRING" id="1076935.U4L164"/>
<evidence type="ECO:0000256" key="5">
    <source>
        <dbReference type="ARBA" id="ARBA00022777"/>
    </source>
</evidence>
<evidence type="ECO:0000256" key="6">
    <source>
        <dbReference type="ARBA" id="ARBA00022840"/>
    </source>
</evidence>
<evidence type="ECO:0000259" key="8">
    <source>
        <dbReference type="PROSITE" id="PS50011"/>
    </source>
</evidence>
<keyword evidence="2" id="KW-0597">Phosphoprotein</keyword>
<evidence type="ECO:0000256" key="2">
    <source>
        <dbReference type="ARBA" id="ARBA00022553"/>
    </source>
</evidence>
<evidence type="ECO:0000256" key="1">
    <source>
        <dbReference type="ARBA" id="ARBA00022527"/>
    </source>
</evidence>
<dbReference type="SMART" id="SM00133">
    <property type="entry name" value="S_TK_X"/>
    <property type="match status" value="1"/>
</dbReference>
<evidence type="ECO:0000256" key="4">
    <source>
        <dbReference type="ARBA" id="ARBA00022741"/>
    </source>
</evidence>
<dbReference type="OrthoDB" id="63267at2759"/>
<evidence type="ECO:0000259" key="9">
    <source>
        <dbReference type="PROSITE" id="PS51285"/>
    </source>
</evidence>
<dbReference type="SUPFAM" id="SSF56112">
    <property type="entry name" value="Protein kinase-like (PK-like)"/>
    <property type="match status" value="1"/>
</dbReference>
<dbReference type="InterPro" id="IPR045270">
    <property type="entry name" value="STKc_AGC"/>
</dbReference>
<keyword evidence="1" id="KW-0723">Serine/threonine-protein kinase</keyword>
<dbReference type="FunFam" id="3.30.200.20:FF:000222">
    <property type="entry name" value="Serine/threonine-protein kinase psk1"/>
    <property type="match status" value="1"/>
</dbReference>
<feature type="region of interest" description="Disordered" evidence="7">
    <location>
        <begin position="1"/>
        <end position="149"/>
    </location>
</feature>
<dbReference type="EMBL" id="HF935274">
    <property type="protein sequence ID" value="CCX05814.1"/>
    <property type="molecule type" value="Genomic_DNA"/>
</dbReference>
<feature type="domain" description="AGC-kinase C-terminal" evidence="9">
    <location>
        <begin position="509"/>
        <end position="596"/>
    </location>
</feature>
<evidence type="ECO:0000256" key="3">
    <source>
        <dbReference type="ARBA" id="ARBA00022679"/>
    </source>
</evidence>
<dbReference type="eggNOG" id="KOG0598">
    <property type="taxonomic scope" value="Eukaryota"/>
</dbReference>
<dbReference type="PROSITE" id="PS00108">
    <property type="entry name" value="PROTEIN_KINASE_ST"/>
    <property type="match status" value="1"/>
</dbReference>
<dbReference type="OMA" id="PRRSNAM"/>
<dbReference type="InterPro" id="IPR000719">
    <property type="entry name" value="Prot_kinase_dom"/>
</dbReference>
<feature type="compositionally biased region" description="Basic residues" evidence="7">
    <location>
        <begin position="99"/>
        <end position="109"/>
    </location>
</feature>